<dbReference type="PANTHER" id="PTHR21666">
    <property type="entry name" value="PEPTIDASE-RELATED"/>
    <property type="match status" value="1"/>
</dbReference>
<dbReference type="EMBL" id="METQ01000036">
    <property type="protein sequence ID" value="OGC09174.1"/>
    <property type="molecule type" value="Genomic_DNA"/>
</dbReference>
<comment type="caution">
    <text evidence="5">The sequence shown here is derived from an EMBL/GenBank/DDBJ whole genome shotgun (WGS) entry which is preliminary data.</text>
</comment>
<keyword evidence="1" id="KW-0732">Signal</keyword>
<evidence type="ECO:0000256" key="1">
    <source>
        <dbReference type="ARBA" id="ARBA00022729"/>
    </source>
</evidence>
<evidence type="ECO:0000313" key="5">
    <source>
        <dbReference type="EMBL" id="OGC09174.1"/>
    </source>
</evidence>
<evidence type="ECO:0000259" key="4">
    <source>
        <dbReference type="Pfam" id="PF24568"/>
    </source>
</evidence>
<protein>
    <submittedName>
        <fullName evidence="5">Uncharacterized protein</fullName>
    </submittedName>
</protein>
<dbReference type="CDD" id="cd12797">
    <property type="entry name" value="M23_peptidase"/>
    <property type="match status" value="1"/>
</dbReference>
<dbReference type="Gene3D" id="6.10.250.3150">
    <property type="match status" value="1"/>
</dbReference>
<dbReference type="Proteomes" id="UP000179095">
    <property type="component" value="Unassembled WGS sequence"/>
</dbReference>
<dbReference type="FunFam" id="2.70.70.10:FF:000006">
    <property type="entry name" value="M23 family peptidase"/>
    <property type="match status" value="1"/>
</dbReference>
<dbReference type="InterPro" id="IPR016047">
    <property type="entry name" value="M23ase_b-sheet_dom"/>
</dbReference>
<dbReference type="InterPro" id="IPR050570">
    <property type="entry name" value="Cell_wall_metabolism_enzyme"/>
</dbReference>
<dbReference type="GO" id="GO:0004222">
    <property type="term" value="F:metalloendopeptidase activity"/>
    <property type="evidence" value="ECO:0007669"/>
    <property type="project" value="TreeGrafter"/>
</dbReference>
<evidence type="ECO:0000256" key="2">
    <source>
        <dbReference type="SAM" id="Coils"/>
    </source>
</evidence>
<dbReference type="Gene3D" id="2.70.70.10">
    <property type="entry name" value="Glucose Permease (Domain IIA)"/>
    <property type="match status" value="1"/>
</dbReference>
<gene>
    <name evidence="5" type="ORF">A3F86_05470</name>
</gene>
<proteinExistence type="predicted"/>
<reference evidence="5 6" key="1">
    <citation type="journal article" date="2016" name="Nat. Commun.">
        <title>Thousands of microbial genomes shed light on interconnected biogeochemical processes in an aquifer system.</title>
        <authorList>
            <person name="Anantharaman K."/>
            <person name="Brown C.T."/>
            <person name="Hug L.A."/>
            <person name="Sharon I."/>
            <person name="Castelle C.J."/>
            <person name="Probst A.J."/>
            <person name="Thomas B.C."/>
            <person name="Singh A."/>
            <person name="Wilkins M.J."/>
            <person name="Karaoz U."/>
            <person name="Brodie E.L."/>
            <person name="Williams K.H."/>
            <person name="Hubbard S.S."/>
            <person name="Banfield J.F."/>
        </authorList>
    </citation>
    <scope>NUCLEOTIDE SEQUENCE [LARGE SCALE GENOMIC DNA]</scope>
</reference>
<dbReference type="Pfam" id="PF24568">
    <property type="entry name" value="CC_PcsB"/>
    <property type="match status" value="1"/>
</dbReference>
<dbReference type="InterPro" id="IPR011055">
    <property type="entry name" value="Dup_hybrid_motif"/>
</dbReference>
<feature type="domain" description="M23ase beta-sheet core" evidence="3">
    <location>
        <begin position="174"/>
        <end position="268"/>
    </location>
</feature>
<name>A0A1F4RLS9_UNCSA</name>
<dbReference type="Pfam" id="PF01551">
    <property type="entry name" value="Peptidase_M23"/>
    <property type="match status" value="1"/>
</dbReference>
<dbReference type="STRING" id="1802568.A3F86_05470"/>
<dbReference type="InterPro" id="IPR057309">
    <property type="entry name" value="PcsB_CC"/>
</dbReference>
<evidence type="ECO:0000259" key="3">
    <source>
        <dbReference type="Pfam" id="PF01551"/>
    </source>
</evidence>
<keyword evidence="2" id="KW-0175">Coiled coil</keyword>
<dbReference type="AlphaFoldDB" id="A0A1F4RLS9"/>
<organism evidence="5 6">
    <name type="scientific">candidate division WOR-1 bacterium RIFCSPLOWO2_12_FULL_45_9</name>
    <dbReference type="NCBI Taxonomy" id="1802568"/>
    <lineage>
        <taxon>Bacteria</taxon>
        <taxon>Bacillati</taxon>
        <taxon>Saganbacteria</taxon>
    </lineage>
</organism>
<feature type="domain" description="Peptidoglycan hydrolase PcsB coiled-coil" evidence="4">
    <location>
        <begin position="2"/>
        <end position="67"/>
    </location>
</feature>
<dbReference type="PANTHER" id="PTHR21666:SF289">
    <property type="entry name" value="L-ALA--D-GLU ENDOPEPTIDASE"/>
    <property type="match status" value="1"/>
</dbReference>
<sequence>MEQKENKLKARVREVYKSSGLNFLQLLFTSGAMSDFLNRLYFCRQIIDYDATLVQGVRADVERVNRKKSTLQTKTKQIQELAAEIESNKVIVAEKAKNKNLVYKELQQRRKEYEAHVAELEKSSSELEVLILKKMAARTGARVYGSGTLAWPLRGRFTSQFGYRRHPLYGGRNFHTGLDIAAKYGTPIMAADAGEVIFSGWWDGYGKAVVIDHGKKTSTVYAHMSRIYKNVGAIVAKGQVVGLVGSTGYSTGPHLHFEVRKNGKPQNPLQYL</sequence>
<dbReference type="SUPFAM" id="SSF51261">
    <property type="entry name" value="Duplicated hybrid motif"/>
    <property type="match status" value="1"/>
</dbReference>
<accession>A0A1F4RLS9</accession>
<feature type="coiled-coil region" evidence="2">
    <location>
        <begin position="64"/>
        <end position="130"/>
    </location>
</feature>
<evidence type="ECO:0000313" key="6">
    <source>
        <dbReference type="Proteomes" id="UP000179095"/>
    </source>
</evidence>